<keyword evidence="8" id="KW-0812">Transmembrane</keyword>
<dbReference type="SUPFAM" id="SSF58104">
    <property type="entry name" value="Methyl-accepting chemotaxis protein (MCP) signaling domain"/>
    <property type="match status" value="1"/>
</dbReference>
<dbReference type="Pfam" id="PF00672">
    <property type="entry name" value="HAMP"/>
    <property type="match status" value="1"/>
</dbReference>
<feature type="domain" description="HAMP" evidence="10">
    <location>
        <begin position="206"/>
        <end position="259"/>
    </location>
</feature>
<evidence type="ECO:0000256" key="8">
    <source>
        <dbReference type="SAM" id="Phobius"/>
    </source>
</evidence>
<dbReference type="GO" id="GO:0005886">
    <property type="term" value="C:plasma membrane"/>
    <property type="evidence" value="ECO:0007669"/>
    <property type="project" value="UniProtKB-SubCell"/>
</dbReference>
<keyword evidence="4 6" id="KW-0807">Transducer</keyword>
<evidence type="ECO:0000256" key="3">
    <source>
        <dbReference type="ARBA" id="ARBA00023136"/>
    </source>
</evidence>
<dbReference type="PANTHER" id="PTHR32089:SF112">
    <property type="entry name" value="LYSOZYME-LIKE PROTEIN-RELATED"/>
    <property type="match status" value="1"/>
</dbReference>
<dbReference type="SMART" id="SM00304">
    <property type="entry name" value="HAMP"/>
    <property type="match status" value="1"/>
</dbReference>
<protein>
    <submittedName>
        <fullName evidence="11">Methyl-accepting chemotaxis protein</fullName>
    </submittedName>
</protein>
<dbReference type="EMBL" id="JAGSOT010000041">
    <property type="protein sequence ID" value="MBR7797044.1"/>
    <property type="molecule type" value="Genomic_DNA"/>
</dbReference>
<dbReference type="PROSITE" id="PS50111">
    <property type="entry name" value="CHEMOTAXIS_TRANSDUC_2"/>
    <property type="match status" value="1"/>
</dbReference>
<feature type="transmembrane region" description="Helical" evidence="8">
    <location>
        <begin position="12"/>
        <end position="34"/>
    </location>
</feature>
<dbReference type="SMART" id="SM00283">
    <property type="entry name" value="MA"/>
    <property type="match status" value="1"/>
</dbReference>
<keyword evidence="2" id="KW-1003">Cell membrane</keyword>
<dbReference type="RefSeq" id="WP_026679936.1">
    <property type="nucleotide sequence ID" value="NZ_BAAACY010000109.1"/>
</dbReference>
<keyword evidence="8" id="KW-1133">Transmembrane helix</keyword>
<dbReference type="PROSITE" id="PS50885">
    <property type="entry name" value="HAMP"/>
    <property type="match status" value="1"/>
</dbReference>
<dbReference type="InterPro" id="IPR003660">
    <property type="entry name" value="HAMP_dom"/>
</dbReference>
<proteinExistence type="inferred from homology"/>
<dbReference type="CDD" id="cd06225">
    <property type="entry name" value="HAMP"/>
    <property type="match status" value="1"/>
</dbReference>
<feature type="coiled-coil region" evidence="7">
    <location>
        <begin position="240"/>
        <end position="274"/>
    </location>
</feature>
<comment type="similarity">
    <text evidence="5">Belongs to the methyl-accepting chemotaxis (MCP) protein family.</text>
</comment>
<feature type="transmembrane region" description="Helical" evidence="8">
    <location>
        <begin position="181"/>
        <end position="203"/>
    </location>
</feature>
<dbReference type="PANTHER" id="PTHR32089">
    <property type="entry name" value="METHYL-ACCEPTING CHEMOTAXIS PROTEIN MCPB"/>
    <property type="match status" value="1"/>
</dbReference>
<dbReference type="Proteomes" id="UP000675284">
    <property type="component" value="Unassembled WGS sequence"/>
</dbReference>
<evidence type="ECO:0000259" key="9">
    <source>
        <dbReference type="PROSITE" id="PS50111"/>
    </source>
</evidence>
<dbReference type="CDD" id="cd11386">
    <property type="entry name" value="MCP_signal"/>
    <property type="match status" value="1"/>
</dbReference>
<evidence type="ECO:0000256" key="2">
    <source>
        <dbReference type="ARBA" id="ARBA00022475"/>
    </source>
</evidence>
<keyword evidence="3 8" id="KW-0472">Membrane</keyword>
<evidence type="ECO:0000256" key="7">
    <source>
        <dbReference type="SAM" id="Coils"/>
    </source>
</evidence>
<evidence type="ECO:0000256" key="1">
    <source>
        <dbReference type="ARBA" id="ARBA00004236"/>
    </source>
</evidence>
<dbReference type="GO" id="GO:0007165">
    <property type="term" value="P:signal transduction"/>
    <property type="evidence" value="ECO:0007669"/>
    <property type="project" value="UniProtKB-KW"/>
</dbReference>
<dbReference type="AlphaFoldDB" id="A0A941I9R6"/>
<dbReference type="Gene3D" id="6.10.340.10">
    <property type="match status" value="1"/>
</dbReference>
<comment type="subcellular location">
    <subcellularLocation>
        <location evidence="1">Cell membrane</location>
    </subcellularLocation>
</comment>
<evidence type="ECO:0000259" key="10">
    <source>
        <dbReference type="PROSITE" id="PS50885"/>
    </source>
</evidence>
<dbReference type="Gene3D" id="1.10.287.950">
    <property type="entry name" value="Methyl-accepting chemotaxis protein"/>
    <property type="match status" value="1"/>
</dbReference>
<keyword evidence="7" id="KW-0175">Coiled coil</keyword>
<gene>
    <name evidence="11" type="ORF">KCX74_13460</name>
</gene>
<reference evidence="11" key="1">
    <citation type="submission" date="2021-04" db="EMBL/GenBank/DDBJ databases">
        <title>Isolation and polyphasic classification of algal microorganism.</title>
        <authorList>
            <person name="Wang S."/>
        </authorList>
    </citation>
    <scope>NUCLEOTIDE SEQUENCE</scope>
    <source>
        <strain evidence="11">720a</strain>
    </source>
</reference>
<evidence type="ECO:0000256" key="4">
    <source>
        <dbReference type="ARBA" id="ARBA00023224"/>
    </source>
</evidence>
<evidence type="ECO:0000313" key="12">
    <source>
        <dbReference type="Proteomes" id="UP000675284"/>
    </source>
</evidence>
<evidence type="ECO:0000256" key="5">
    <source>
        <dbReference type="ARBA" id="ARBA00029447"/>
    </source>
</evidence>
<dbReference type="Pfam" id="PF00015">
    <property type="entry name" value="MCPsignal"/>
    <property type="match status" value="1"/>
</dbReference>
<feature type="domain" description="Methyl-accepting transducer" evidence="9">
    <location>
        <begin position="278"/>
        <end position="528"/>
    </location>
</feature>
<dbReference type="InterPro" id="IPR024478">
    <property type="entry name" value="HlyB_4HB_MCP"/>
</dbReference>
<dbReference type="InterPro" id="IPR004089">
    <property type="entry name" value="MCPsignal_dom"/>
</dbReference>
<sequence length="564" mass="61743">MKKVLTFKSIKMKLFVAFSVIIILVLLLGITNFIGMKQSNANTKEIIKEEMQLLVADEQLAINMAERTSQIRGYLLYGEDKYKQNFKDTVEETIKLENFVLDHADSKQVKSLMDKKIEWGHLTDKVFKEYDSGDKEKAMLIMTSQVQPLANDLISGFKDLAADKERTINSMGESMIETGNSLLIIGIVVTAVVIILGALIALITSNSITRPLQLVKQRMNIIAEGKLNHEPLVVKTKDEIGQLTNAANTMNANLKELLSKVKQVSSKVNDQSEALTQAANEVQQGTEQVAVTMQELASGSEGQASHAGNLASMMHDFDRSIQEVNTSSEMIQNASIEILDQTEAGQVTMVSTKDQVRKVDQIVKDAVQRVEGLDTKSQQISNLVTVISDIAEQTNLLALNAAIEAARAGEHGQGFSVVADEVRKLAEQVSSSLDEITNAVGDIQSESQFVVTTLQTSYREVEEGTGQMESTEETFNTIYTSVKHMTEQIRAVKNHLVGIAESSKEMNGSVSEIAAISQESAAGVEQTSASTQQTSSSMEEVAANADQLADLADELNMLIKRFNL</sequence>
<keyword evidence="12" id="KW-1185">Reference proteome</keyword>
<name>A0A941I9R6_9BACI</name>
<organism evidence="11 12">
    <name type="scientific">Virgibacillus salarius</name>
    <dbReference type="NCBI Taxonomy" id="447199"/>
    <lineage>
        <taxon>Bacteria</taxon>
        <taxon>Bacillati</taxon>
        <taxon>Bacillota</taxon>
        <taxon>Bacilli</taxon>
        <taxon>Bacillales</taxon>
        <taxon>Bacillaceae</taxon>
        <taxon>Virgibacillus</taxon>
    </lineage>
</organism>
<evidence type="ECO:0000313" key="11">
    <source>
        <dbReference type="EMBL" id="MBR7797044.1"/>
    </source>
</evidence>
<dbReference type="Pfam" id="PF12729">
    <property type="entry name" value="4HB_MCP_1"/>
    <property type="match status" value="1"/>
</dbReference>
<comment type="caution">
    <text evidence="11">The sequence shown here is derived from an EMBL/GenBank/DDBJ whole genome shotgun (WGS) entry which is preliminary data.</text>
</comment>
<evidence type="ECO:0000256" key="6">
    <source>
        <dbReference type="PROSITE-ProRule" id="PRU00284"/>
    </source>
</evidence>
<accession>A0A941I9R6</accession>